<evidence type="ECO:0000313" key="5">
    <source>
        <dbReference type="Proteomes" id="UP000595460"/>
    </source>
</evidence>
<name>A0ABX7C1E6_9HYPH</name>
<evidence type="ECO:0000256" key="1">
    <source>
        <dbReference type="ARBA" id="ARBA00004418"/>
    </source>
</evidence>
<evidence type="ECO:0000313" key="4">
    <source>
        <dbReference type="EMBL" id="QQR36490.1"/>
    </source>
</evidence>
<dbReference type="PANTHER" id="PTHR43649:SF11">
    <property type="entry name" value="ABC TRANSPORTER SUBSTRATE-BINDING PROTEIN YESO-RELATED"/>
    <property type="match status" value="1"/>
</dbReference>
<dbReference type="EMBL" id="CP068047">
    <property type="protein sequence ID" value="QQR36490.1"/>
    <property type="molecule type" value="Genomic_DNA"/>
</dbReference>
<comment type="similarity">
    <text evidence="2">Belongs to the bacterial solute-binding protein 1 family.</text>
</comment>
<sequence length="430" mass="45717">MTIRIDRRQFLMGSSALVAAGAAGVMPAWAQADSLRLTFWGGQARADRTYAVTDLYKAAKGTDIEGEFLAWNDYWPKLATQTAGGNAPDIIQMDYRYIVEYAKRNAIAPLDEFVGGVLDLSSFDEDQLEGGKVDGKLYGISLGANSVATLVNVSAFEEAGVEVPTNDWTLDDLMAIGEAFKSANIRGGMKAIQDGSYSEPMLDNWLRQRGKALYTAEGKLGFDEADAVEWYQLWAKLREAGVCVSAEDQALDTGPLESTMLVLGKAALMPSNSNQLVAFQAIVQDKLGMVGYPRIAPGVGGGHYRKPSMFFSVGGSSANKEAAADFLNFFISDAEAVKALGVERGIPCVAASRDIVAPTLDEQSQIALNFVSNLGDLLGPLPPPPPAAAGEVDSSLIRTLGQEVGFGAKTPEQAGAELVTGATEILNRAV</sequence>
<reference evidence="4 5" key="1">
    <citation type="submission" date="2021-01" db="EMBL/GenBank/DDBJ databases">
        <title>Genome seq and assembly of Devosia sp. G19.</title>
        <authorList>
            <person name="Chhetri G."/>
        </authorList>
    </citation>
    <scope>NUCLEOTIDE SEQUENCE [LARGE SCALE GENOMIC DNA]</scope>
    <source>
        <strain evidence="4 5">G19</strain>
    </source>
</reference>
<keyword evidence="5" id="KW-1185">Reference proteome</keyword>
<dbReference type="InterPro" id="IPR006311">
    <property type="entry name" value="TAT_signal"/>
</dbReference>
<dbReference type="RefSeq" id="WP_201658332.1">
    <property type="nucleotide sequence ID" value="NZ_CP068047.1"/>
</dbReference>
<evidence type="ECO:0000256" key="2">
    <source>
        <dbReference type="ARBA" id="ARBA00008520"/>
    </source>
</evidence>
<dbReference type="PROSITE" id="PS51318">
    <property type="entry name" value="TAT"/>
    <property type="match status" value="1"/>
</dbReference>
<dbReference type="InterPro" id="IPR050490">
    <property type="entry name" value="Bact_solute-bd_prot1"/>
</dbReference>
<protein>
    <submittedName>
        <fullName evidence="4">Extracellular solute-binding protein</fullName>
    </submittedName>
</protein>
<dbReference type="InterPro" id="IPR019546">
    <property type="entry name" value="TAT_signal_bac_arc"/>
</dbReference>
<proteinExistence type="inferred from homology"/>
<organism evidence="4 5">
    <name type="scientific">Devosia oryziradicis</name>
    <dbReference type="NCBI Taxonomy" id="2801335"/>
    <lineage>
        <taxon>Bacteria</taxon>
        <taxon>Pseudomonadati</taxon>
        <taxon>Pseudomonadota</taxon>
        <taxon>Alphaproteobacteria</taxon>
        <taxon>Hyphomicrobiales</taxon>
        <taxon>Devosiaceae</taxon>
        <taxon>Devosia</taxon>
    </lineage>
</organism>
<dbReference type="NCBIfam" id="TIGR01409">
    <property type="entry name" value="TAT_signal_seq"/>
    <property type="match status" value="1"/>
</dbReference>
<dbReference type="Gene3D" id="3.40.190.10">
    <property type="entry name" value="Periplasmic binding protein-like II"/>
    <property type="match status" value="2"/>
</dbReference>
<keyword evidence="3" id="KW-0574">Periplasm</keyword>
<gene>
    <name evidence="4" type="ORF">JI749_02305</name>
</gene>
<dbReference type="PANTHER" id="PTHR43649">
    <property type="entry name" value="ARABINOSE-BINDING PROTEIN-RELATED"/>
    <property type="match status" value="1"/>
</dbReference>
<dbReference type="Proteomes" id="UP000595460">
    <property type="component" value="Chromosome"/>
</dbReference>
<dbReference type="InterPro" id="IPR006059">
    <property type="entry name" value="SBP"/>
</dbReference>
<accession>A0ABX7C1E6</accession>
<dbReference type="Pfam" id="PF13416">
    <property type="entry name" value="SBP_bac_8"/>
    <property type="match status" value="1"/>
</dbReference>
<dbReference type="SUPFAM" id="SSF53850">
    <property type="entry name" value="Periplasmic binding protein-like II"/>
    <property type="match status" value="1"/>
</dbReference>
<evidence type="ECO:0000256" key="3">
    <source>
        <dbReference type="ARBA" id="ARBA00022764"/>
    </source>
</evidence>
<comment type="subcellular location">
    <subcellularLocation>
        <location evidence="1">Periplasm</location>
    </subcellularLocation>
</comment>